<keyword evidence="3" id="KW-1185">Reference proteome</keyword>
<dbReference type="PATRIC" id="fig|512565.3.peg.4145"/>
<sequence>MAGRFREKASVPEARVVRWRFPCFAFSAGVLSLCAGGLLGGVLAFGVAAAIAWRTGRRGALRWALTALAVLCLVGLAVVGLDAGFGVGTLISGLPARRSAVFGTLIGGLPARDGSQLMPAGRRGRGGRRLGR</sequence>
<evidence type="ECO:0000256" key="1">
    <source>
        <dbReference type="SAM" id="Phobius"/>
    </source>
</evidence>
<keyword evidence="1" id="KW-0472">Membrane</keyword>
<feature type="transmembrane region" description="Helical" evidence="1">
    <location>
        <begin position="21"/>
        <end position="51"/>
    </location>
</feature>
<evidence type="ECO:0000313" key="3">
    <source>
        <dbReference type="Proteomes" id="UP000007882"/>
    </source>
</evidence>
<dbReference type="AlphaFoldDB" id="I0H8P6"/>
<keyword evidence="1" id="KW-0812">Transmembrane</keyword>
<name>I0H8P6_ACTM4</name>
<gene>
    <name evidence="2" type="ordered locus">AMIS_41630</name>
</gene>
<feature type="transmembrane region" description="Helical" evidence="1">
    <location>
        <begin position="63"/>
        <end position="91"/>
    </location>
</feature>
<accession>I0H8P6</accession>
<protein>
    <submittedName>
        <fullName evidence="2">Uncharacterized protein</fullName>
    </submittedName>
</protein>
<proteinExistence type="predicted"/>
<dbReference type="HOGENOM" id="CLU_1912591_0_0_11"/>
<dbReference type="STRING" id="512565.AMIS_41630"/>
<dbReference type="EMBL" id="AP012319">
    <property type="protein sequence ID" value="BAL89383.1"/>
    <property type="molecule type" value="Genomic_DNA"/>
</dbReference>
<dbReference type="Proteomes" id="UP000007882">
    <property type="component" value="Chromosome"/>
</dbReference>
<dbReference type="KEGG" id="ams:AMIS_41630"/>
<organism evidence="2 3">
    <name type="scientific">Actinoplanes missouriensis (strain ATCC 14538 / DSM 43046 / CBS 188.64 / JCM 3121 / NBRC 102363 / NCIMB 12654 / NRRL B-3342 / UNCC 431)</name>
    <dbReference type="NCBI Taxonomy" id="512565"/>
    <lineage>
        <taxon>Bacteria</taxon>
        <taxon>Bacillati</taxon>
        <taxon>Actinomycetota</taxon>
        <taxon>Actinomycetes</taxon>
        <taxon>Micromonosporales</taxon>
        <taxon>Micromonosporaceae</taxon>
        <taxon>Actinoplanes</taxon>
    </lineage>
</organism>
<dbReference type="RefSeq" id="WP_014444277.1">
    <property type="nucleotide sequence ID" value="NC_017093.1"/>
</dbReference>
<reference evidence="2 3" key="1">
    <citation type="submission" date="2012-02" db="EMBL/GenBank/DDBJ databases">
        <title>Complete genome sequence of Actinoplanes missouriensis 431 (= NBRC 102363).</title>
        <authorList>
            <person name="Ohnishi Y."/>
            <person name="Ishikawa J."/>
            <person name="Sekine M."/>
            <person name="Hosoyama A."/>
            <person name="Harada T."/>
            <person name="Narita H."/>
            <person name="Hata T."/>
            <person name="Konno Y."/>
            <person name="Tutikane K."/>
            <person name="Fujita N."/>
            <person name="Horinouchi S."/>
            <person name="Hayakawa M."/>
        </authorList>
    </citation>
    <scope>NUCLEOTIDE SEQUENCE [LARGE SCALE GENOMIC DNA]</scope>
    <source>
        <strain evidence="3">ATCC 14538 / DSM 43046 / CBS 188.64 / JCM 3121 / NBRC 102363 / NCIMB 12654 / NRRL B-3342 / UNCC 431</strain>
    </source>
</reference>
<keyword evidence="1" id="KW-1133">Transmembrane helix</keyword>
<evidence type="ECO:0000313" key="2">
    <source>
        <dbReference type="EMBL" id="BAL89383.1"/>
    </source>
</evidence>